<evidence type="ECO:0000256" key="1">
    <source>
        <dbReference type="SAM" id="MobiDB-lite"/>
    </source>
</evidence>
<dbReference type="Proteomes" id="UP001205105">
    <property type="component" value="Unassembled WGS sequence"/>
</dbReference>
<feature type="compositionally biased region" description="Low complexity" evidence="1">
    <location>
        <begin position="574"/>
        <end position="584"/>
    </location>
</feature>
<name>A0AAD5DJF6_9CHLO</name>
<feature type="region of interest" description="Disordered" evidence="1">
    <location>
        <begin position="15"/>
        <end position="36"/>
    </location>
</feature>
<evidence type="ECO:0000313" key="3">
    <source>
        <dbReference type="Proteomes" id="UP001205105"/>
    </source>
</evidence>
<feature type="region of interest" description="Disordered" evidence="1">
    <location>
        <begin position="693"/>
        <end position="740"/>
    </location>
</feature>
<feature type="compositionally biased region" description="Acidic residues" evidence="1">
    <location>
        <begin position="585"/>
        <end position="595"/>
    </location>
</feature>
<feature type="compositionally biased region" description="Low complexity" evidence="1">
    <location>
        <begin position="643"/>
        <end position="653"/>
    </location>
</feature>
<feature type="compositionally biased region" description="Low complexity" evidence="1">
    <location>
        <begin position="15"/>
        <end position="32"/>
    </location>
</feature>
<organism evidence="2 3">
    <name type="scientific">Chlorella ohadii</name>
    <dbReference type="NCBI Taxonomy" id="2649997"/>
    <lineage>
        <taxon>Eukaryota</taxon>
        <taxon>Viridiplantae</taxon>
        <taxon>Chlorophyta</taxon>
        <taxon>core chlorophytes</taxon>
        <taxon>Trebouxiophyceae</taxon>
        <taxon>Chlorellales</taxon>
        <taxon>Chlorellaceae</taxon>
        <taxon>Chlorella clade</taxon>
        <taxon>Chlorella</taxon>
    </lineage>
</organism>
<feature type="region of interest" description="Disordered" evidence="1">
    <location>
        <begin position="573"/>
        <end position="653"/>
    </location>
</feature>
<accession>A0AAD5DJF6</accession>
<comment type="caution">
    <text evidence="2">The sequence shown here is derived from an EMBL/GenBank/DDBJ whole genome shotgun (WGS) entry which is preliminary data.</text>
</comment>
<reference evidence="2" key="1">
    <citation type="submission" date="2020-11" db="EMBL/GenBank/DDBJ databases">
        <title>Chlorella ohadii genome sequencing and assembly.</title>
        <authorList>
            <person name="Murik O."/>
            <person name="Treves H."/>
            <person name="Kedem I."/>
            <person name="Shotland Y."/>
            <person name="Kaplan A."/>
        </authorList>
    </citation>
    <scope>NUCLEOTIDE SEQUENCE</scope>
    <source>
        <strain evidence="2">1</strain>
    </source>
</reference>
<protein>
    <submittedName>
        <fullName evidence="2">Uncharacterized protein</fullName>
    </submittedName>
</protein>
<sequence>MEGAEEGVAALALGSPGSPSAAGSPQAAAPAGLLGGEDSGGMPSLAELAAHRTAEDWGQLPAPLLGDVFRRLLDQQYNVDDVGLALVCKGWLDALRTHTPLCLDLSKPEHLEAAALSWLGRVPIEVLVLPKTVPLNGADLRLLSAEGFQAHSAAALRTLMHAGPAVQPLLHHFRRLKQVAIFVPEDPEQPTRSIDAAAFQQLPKLNCLTVAGYWGTLDVANLPTRLKHLSLSNFHENAAIVMEVPEGMKQLELLSLHAESVALDWDAACARCEQIEVAAHLVLLGVGREPMRRLVQSVGLNDLQSTLYKRMGAAMSGGERFLEATLAFFNMALFTGPLPPDGGIVPIDADGFLQQLRDDLLPQGLDVNPALESYPDFVRDLPSLEPCFVLEVVKQEAGKPLSVHFTTPVSDAEMRLLTSKPVWRISWCEDERAAQVLSDPQFVAHSAATLTDLINIPFTAELDLRPFRKLLSVLGMLRCAPHDLPALLRRMPRRLESLCLTAENLPEPRDFDAGLVCHLRGLKEVSLYGHRSHDFSRLRRSVNVVRIMNPTCGPREPIGSGANYRWPAWMNRRGSGSSSGSSSESESDSESDSDWEEGKAGQEEEAEKAEAGSAASEDSFGSACSQQRSSRGGSPQPRPAASPQPAAAAVPMAAAAAPAAETAPTGEAAAAAAGVDNPDPAAAPAAASAAAAAAPAGGNGGGSSSSSSSSDSEDDYVDAQQGHHGGHGHKHGGGAEDERHSKAACSDPFCALHSGKRFLQISLTDERDSSSVDFSALLAGRWQMLTLTLTQENPNARCLLLHDGGWQAALAALNDSDLEVLELNCQAASMSFRSHNLLYRLIEVPVESAMKYVHKHYGHIWQVRSWNGNTATDGVVEGSRGYALMRKSVLEEQKQSASPAAAAALDD</sequence>
<feature type="compositionally biased region" description="Low complexity" evidence="1">
    <location>
        <begin position="611"/>
        <end position="635"/>
    </location>
</feature>
<dbReference type="EMBL" id="JADXDR010000153">
    <property type="protein sequence ID" value="KAI7837429.1"/>
    <property type="molecule type" value="Genomic_DNA"/>
</dbReference>
<keyword evidence="3" id="KW-1185">Reference proteome</keyword>
<proteinExistence type="predicted"/>
<dbReference type="AlphaFoldDB" id="A0AAD5DJF6"/>
<evidence type="ECO:0000313" key="2">
    <source>
        <dbReference type="EMBL" id="KAI7837429.1"/>
    </source>
</evidence>
<gene>
    <name evidence="2" type="ORF">COHA_008741</name>
</gene>